<evidence type="ECO:0000313" key="3">
    <source>
        <dbReference type="Proteomes" id="UP000799750"/>
    </source>
</evidence>
<dbReference type="Proteomes" id="UP000799750">
    <property type="component" value="Unassembled WGS sequence"/>
</dbReference>
<reference evidence="2" key="1">
    <citation type="journal article" date="2020" name="Stud. Mycol.">
        <title>101 Dothideomycetes genomes: a test case for predicting lifestyles and emergence of pathogens.</title>
        <authorList>
            <person name="Haridas S."/>
            <person name="Albert R."/>
            <person name="Binder M."/>
            <person name="Bloem J."/>
            <person name="Labutti K."/>
            <person name="Salamov A."/>
            <person name="Andreopoulos B."/>
            <person name="Baker S."/>
            <person name="Barry K."/>
            <person name="Bills G."/>
            <person name="Bluhm B."/>
            <person name="Cannon C."/>
            <person name="Castanera R."/>
            <person name="Culley D."/>
            <person name="Daum C."/>
            <person name="Ezra D."/>
            <person name="Gonzalez J."/>
            <person name="Henrissat B."/>
            <person name="Kuo A."/>
            <person name="Liang C."/>
            <person name="Lipzen A."/>
            <person name="Lutzoni F."/>
            <person name="Magnuson J."/>
            <person name="Mondo S."/>
            <person name="Nolan M."/>
            <person name="Ohm R."/>
            <person name="Pangilinan J."/>
            <person name="Park H.-J."/>
            <person name="Ramirez L."/>
            <person name="Alfaro M."/>
            <person name="Sun H."/>
            <person name="Tritt A."/>
            <person name="Yoshinaga Y."/>
            <person name="Zwiers L.-H."/>
            <person name="Turgeon B."/>
            <person name="Goodwin S."/>
            <person name="Spatafora J."/>
            <person name="Crous P."/>
            <person name="Grigoriev I."/>
        </authorList>
    </citation>
    <scope>NUCLEOTIDE SEQUENCE</scope>
    <source>
        <strain evidence="2">CBS 269.34</strain>
    </source>
</reference>
<keyword evidence="3" id="KW-1185">Reference proteome</keyword>
<dbReference type="AlphaFoldDB" id="A0A6A6R2Y5"/>
<dbReference type="EMBL" id="MU004184">
    <property type="protein sequence ID" value="KAF2499095.1"/>
    <property type="molecule type" value="Genomic_DNA"/>
</dbReference>
<keyword evidence="1" id="KW-0812">Transmembrane</keyword>
<protein>
    <submittedName>
        <fullName evidence="2">Uncharacterized protein</fullName>
    </submittedName>
</protein>
<gene>
    <name evidence="2" type="ORF">BU16DRAFT_557428</name>
</gene>
<keyword evidence="1" id="KW-0472">Membrane</keyword>
<keyword evidence="1" id="KW-1133">Transmembrane helix</keyword>
<evidence type="ECO:0000256" key="1">
    <source>
        <dbReference type="SAM" id="Phobius"/>
    </source>
</evidence>
<organism evidence="2 3">
    <name type="scientific">Lophium mytilinum</name>
    <dbReference type="NCBI Taxonomy" id="390894"/>
    <lineage>
        <taxon>Eukaryota</taxon>
        <taxon>Fungi</taxon>
        <taxon>Dikarya</taxon>
        <taxon>Ascomycota</taxon>
        <taxon>Pezizomycotina</taxon>
        <taxon>Dothideomycetes</taxon>
        <taxon>Pleosporomycetidae</taxon>
        <taxon>Mytilinidiales</taxon>
        <taxon>Mytilinidiaceae</taxon>
        <taxon>Lophium</taxon>
    </lineage>
</organism>
<accession>A0A6A6R2Y5</accession>
<sequence length="107" mass="11703">MGAVLSNHRAAIRTAAFLGLGFGLGVLLETVGLMPTTWNTRAAVRARGRLALGVIRVLVVPLTAALRAAATAQEPEEREVVLRLVRLQRFGKIWLVTKSWRRMSDAN</sequence>
<feature type="transmembrane region" description="Helical" evidence="1">
    <location>
        <begin position="15"/>
        <end position="38"/>
    </location>
</feature>
<proteinExistence type="predicted"/>
<name>A0A6A6R2Y5_9PEZI</name>
<evidence type="ECO:0000313" key="2">
    <source>
        <dbReference type="EMBL" id="KAF2499095.1"/>
    </source>
</evidence>